<comment type="similarity">
    <text evidence="6">Belongs to the protease inhibitor I19 family.</text>
</comment>
<comment type="subcellular location">
    <subcellularLocation>
        <location evidence="1">Secreted</location>
    </subcellularLocation>
</comment>
<keyword evidence="9" id="KW-1185">Reference proteome</keyword>
<dbReference type="OrthoDB" id="6626607at2759"/>
<dbReference type="GO" id="GO:0004867">
    <property type="term" value="F:serine-type endopeptidase inhibitor activity"/>
    <property type="evidence" value="ECO:0007669"/>
    <property type="project" value="UniProtKB-KW"/>
</dbReference>
<keyword evidence="3" id="KW-0646">Protease inhibitor</keyword>
<name>A0A9P0EG10_NEZVI</name>
<keyword evidence="2" id="KW-0964">Secreted</keyword>
<dbReference type="GO" id="GO:0005576">
    <property type="term" value="C:extracellular region"/>
    <property type="evidence" value="ECO:0007669"/>
    <property type="project" value="UniProtKB-SubCell"/>
</dbReference>
<dbReference type="InterPro" id="IPR008037">
    <property type="entry name" value="Pacifastin_dom"/>
</dbReference>
<accession>A0A9P0EG10</accession>
<dbReference type="AlphaFoldDB" id="A0A9P0EG10"/>
<evidence type="ECO:0000313" key="9">
    <source>
        <dbReference type="Proteomes" id="UP001152798"/>
    </source>
</evidence>
<dbReference type="SUPFAM" id="SSF57283">
    <property type="entry name" value="PMP inhibitors"/>
    <property type="match status" value="1"/>
</dbReference>
<evidence type="ECO:0000256" key="6">
    <source>
        <dbReference type="ARBA" id="ARBA00029459"/>
    </source>
</evidence>
<dbReference type="InterPro" id="IPR036201">
    <property type="entry name" value="Pacifastin_dom_sf"/>
</dbReference>
<dbReference type="Pfam" id="PF05375">
    <property type="entry name" value="Pacifastin_I"/>
    <property type="match status" value="1"/>
</dbReference>
<evidence type="ECO:0000256" key="4">
    <source>
        <dbReference type="ARBA" id="ARBA00022900"/>
    </source>
</evidence>
<feature type="domain" description="Pacifastin" evidence="7">
    <location>
        <begin position="26"/>
        <end position="64"/>
    </location>
</feature>
<evidence type="ECO:0000259" key="7">
    <source>
        <dbReference type="Pfam" id="PF05375"/>
    </source>
</evidence>
<gene>
    <name evidence="8" type="ORF">NEZAVI_LOCUS4981</name>
</gene>
<evidence type="ECO:0000256" key="2">
    <source>
        <dbReference type="ARBA" id="ARBA00022525"/>
    </source>
</evidence>
<proteinExistence type="inferred from homology"/>
<protein>
    <recommendedName>
        <fullName evidence="7">Pacifastin domain-containing protein</fullName>
    </recommendedName>
</protein>
<evidence type="ECO:0000256" key="3">
    <source>
        <dbReference type="ARBA" id="ARBA00022690"/>
    </source>
</evidence>
<organism evidence="8 9">
    <name type="scientific">Nezara viridula</name>
    <name type="common">Southern green stink bug</name>
    <name type="synonym">Cimex viridulus</name>
    <dbReference type="NCBI Taxonomy" id="85310"/>
    <lineage>
        <taxon>Eukaryota</taxon>
        <taxon>Metazoa</taxon>
        <taxon>Ecdysozoa</taxon>
        <taxon>Arthropoda</taxon>
        <taxon>Hexapoda</taxon>
        <taxon>Insecta</taxon>
        <taxon>Pterygota</taxon>
        <taxon>Neoptera</taxon>
        <taxon>Paraneoptera</taxon>
        <taxon>Hemiptera</taxon>
        <taxon>Heteroptera</taxon>
        <taxon>Panheteroptera</taxon>
        <taxon>Pentatomomorpha</taxon>
        <taxon>Pentatomoidea</taxon>
        <taxon>Pentatomidae</taxon>
        <taxon>Pentatominae</taxon>
        <taxon>Nezara</taxon>
    </lineage>
</organism>
<keyword evidence="5" id="KW-1015">Disulfide bond</keyword>
<reference evidence="8" key="1">
    <citation type="submission" date="2022-01" db="EMBL/GenBank/DDBJ databases">
        <authorList>
            <person name="King R."/>
        </authorList>
    </citation>
    <scope>NUCLEOTIDE SEQUENCE</scope>
</reference>
<dbReference type="Proteomes" id="UP001152798">
    <property type="component" value="Chromosome 3"/>
</dbReference>
<evidence type="ECO:0000313" key="8">
    <source>
        <dbReference type="EMBL" id="CAH1394482.1"/>
    </source>
</evidence>
<evidence type="ECO:0000256" key="1">
    <source>
        <dbReference type="ARBA" id="ARBA00004613"/>
    </source>
</evidence>
<keyword evidence="4" id="KW-0722">Serine protease inhibitor</keyword>
<evidence type="ECO:0000256" key="5">
    <source>
        <dbReference type="ARBA" id="ARBA00023157"/>
    </source>
</evidence>
<sequence>MLYLLVYFVALAVASPIISKFTGSEQCSPGDLIWVDCNLCTCNLQGKPNLICAKMWCQPQPKEKNSIEKELM</sequence>
<dbReference type="EMBL" id="OV725079">
    <property type="protein sequence ID" value="CAH1394482.1"/>
    <property type="molecule type" value="Genomic_DNA"/>
</dbReference>